<sequence>MCRRKATTVASLSSLRTEGRGSFGPVLRTSTVSRFRHFATAFGLAPNSLLNSTVEAHCLPRGHLLGLIGAVSFSLMMLKLD</sequence>
<protein>
    <submittedName>
        <fullName evidence="1">Uncharacterized protein</fullName>
    </submittedName>
</protein>
<dbReference type="AlphaFoldDB" id="K2IT89"/>
<dbReference type="PATRIC" id="fig|1208323.3.peg.1133"/>
<organism evidence="1 2">
    <name type="scientific">Celeribacter baekdonensis B30</name>
    <dbReference type="NCBI Taxonomy" id="1208323"/>
    <lineage>
        <taxon>Bacteria</taxon>
        <taxon>Pseudomonadati</taxon>
        <taxon>Pseudomonadota</taxon>
        <taxon>Alphaproteobacteria</taxon>
        <taxon>Rhodobacterales</taxon>
        <taxon>Roseobacteraceae</taxon>
        <taxon>Celeribacter</taxon>
    </lineage>
</organism>
<proteinExistence type="predicted"/>
<gene>
    <name evidence="1" type="ORF">B30_05492</name>
</gene>
<comment type="caution">
    <text evidence="1">The sequence shown here is derived from an EMBL/GenBank/DDBJ whole genome shotgun (WGS) entry which is preliminary data.</text>
</comment>
<evidence type="ECO:0000313" key="1">
    <source>
        <dbReference type="EMBL" id="EKE73491.1"/>
    </source>
</evidence>
<dbReference type="EMBL" id="AMRK01000002">
    <property type="protein sequence ID" value="EKE73491.1"/>
    <property type="molecule type" value="Genomic_DNA"/>
</dbReference>
<evidence type="ECO:0000313" key="2">
    <source>
        <dbReference type="Proteomes" id="UP000006762"/>
    </source>
</evidence>
<dbReference type="Proteomes" id="UP000006762">
    <property type="component" value="Unassembled WGS sequence"/>
</dbReference>
<name>K2IT89_9RHOB</name>
<keyword evidence="2" id="KW-1185">Reference proteome</keyword>
<accession>K2IT89</accession>
<reference evidence="1 2" key="1">
    <citation type="submission" date="2012-09" db="EMBL/GenBank/DDBJ databases">
        <title>Celeribacter baekdonensis B30 Genome Sequencing.</title>
        <authorList>
            <person name="Wang W."/>
        </authorList>
    </citation>
    <scope>NUCLEOTIDE SEQUENCE [LARGE SCALE GENOMIC DNA]</scope>
    <source>
        <strain evidence="1 2">B30</strain>
    </source>
</reference>